<protein>
    <submittedName>
        <fullName evidence="3">Uncharacterized protein</fullName>
    </submittedName>
</protein>
<dbReference type="EMBL" id="CP092622">
    <property type="protein sequence ID" value="UMM24984.1"/>
    <property type="molecule type" value="Genomic_DNA"/>
</dbReference>
<gene>
    <name evidence="2" type="ORF">L3Y34_002142</name>
    <name evidence="3" type="ORF">L5515_004970</name>
</gene>
<evidence type="ECO:0000313" key="2">
    <source>
        <dbReference type="EMBL" id="ULU02363.1"/>
    </source>
</evidence>
<keyword evidence="5" id="KW-1185">Reference proteome</keyword>
<feature type="region of interest" description="Disordered" evidence="1">
    <location>
        <begin position="18"/>
        <end position="80"/>
    </location>
</feature>
<reference evidence="2 4" key="2">
    <citation type="submission" date="2022-05" db="EMBL/GenBank/DDBJ databases">
        <title>Chromosome-level reference genomes for two strains of Caenorhabditis briggsae: an improved platform for comparative genomics.</title>
        <authorList>
            <person name="Stevens L."/>
            <person name="Andersen E.C."/>
        </authorList>
    </citation>
    <scope>NUCLEOTIDE SEQUENCE [LARGE SCALE GENOMIC DNA]</scope>
    <source>
        <strain evidence="2">QX1410_ONT</strain>
        <tissue evidence="2">Whole-organism</tissue>
    </source>
</reference>
<reference evidence="3 5" key="1">
    <citation type="submission" date="2022-04" db="EMBL/GenBank/DDBJ databases">
        <title>Chromosome-level reference genomes for two strains of Caenorhabditis briggsae: an improved platform for comparative genomics.</title>
        <authorList>
            <person name="Stevens L."/>
            <person name="Andersen E."/>
        </authorList>
    </citation>
    <scope>NUCLEOTIDE SEQUENCE [LARGE SCALE GENOMIC DNA]</scope>
    <source>
        <strain evidence="3">VX34</strain>
        <tissue evidence="3">Whole-organism</tissue>
    </source>
</reference>
<evidence type="ECO:0000256" key="1">
    <source>
        <dbReference type="SAM" id="MobiDB-lite"/>
    </source>
</evidence>
<feature type="compositionally biased region" description="Low complexity" evidence="1">
    <location>
        <begin position="53"/>
        <end position="64"/>
    </location>
</feature>
<proteinExistence type="predicted"/>
<dbReference type="AlphaFoldDB" id="A0AAE9EM59"/>
<dbReference type="Proteomes" id="UP000827892">
    <property type="component" value="Chromosome III"/>
</dbReference>
<evidence type="ECO:0000313" key="4">
    <source>
        <dbReference type="Proteomes" id="UP000827892"/>
    </source>
</evidence>
<accession>A0AAE9EM59</accession>
<name>A0AAE9EM59_CAEBR</name>
<evidence type="ECO:0000313" key="5">
    <source>
        <dbReference type="Proteomes" id="UP000829354"/>
    </source>
</evidence>
<evidence type="ECO:0000313" key="3">
    <source>
        <dbReference type="EMBL" id="UMM24984.1"/>
    </source>
</evidence>
<dbReference type="Proteomes" id="UP000829354">
    <property type="component" value="Chromosome III"/>
</dbReference>
<sequence>MRLRLSSRRLSLKDARSTLNTWLERSHPSTPSRPPPRPTSKPTRDSPRMPRTPSQRNSQSSPDSSRTRRFKPWLDNTSTR</sequence>
<organism evidence="3 5">
    <name type="scientific">Caenorhabditis briggsae</name>
    <dbReference type="NCBI Taxonomy" id="6238"/>
    <lineage>
        <taxon>Eukaryota</taxon>
        <taxon>Metazoa</taxon>
        <taxon>Ecdysozoa</taxon>
        <taxon>Nematoda</taxon>
        <taxon>Chromadorea</taxon>
        <taxon>Rhabditida</taxon>
        <taxon>Rhabditina</taxon>
        <taxon>Rhabditomorpha</taxon>
        <taxon>Rhabditoidea</taxon>
        <taxon>Rhabditidae</taxon>
        <taxon>Peloderinae</taxon>
        <taxon>Caenorhabditis</taxon>
    </lineage>
</organism>
<dbReference type="EMBL" id="CP090893">
    <property type="protein sequence ID" value="ULU02363.1"/>
    <property type="molecule type" value="Genomic_DNA"/>
</dbReference>